<dbReference type="PANTHER" id="PTHR11730">
    <property type="entry name" value="AMMONIUM TRANSPORTER"/>
    <property type="match status" value="1"/>
</dbReference>
<feature type="compositionally biased region" description="Polar residues" evidence="9">
    <location>
        <begin position="493"/>
        <end position="504"/>
    </location>
</feature>
<evidence type="ECO:0000259" key="10">
    <source>
        <dbReference type="Pfam" id="PF00909"/>
    </source>
</evidence>
<feature type="transmembrane region" description="Helical" evidence="8">
    <location>
        <begin position="77"/>
        <end position="100"/>
    </location>
</feature>
<feature type="transmembrane region" description="Helical" evidence="8">
    <location>
        <begin position="405"/>
        <end position="430"/>
    </location>
</feature>
<feature type="transmembrane region" description="Helical" evidence="8">
    <location>
        <begin position="233"/>
        <end position="253"/>
    </location>
</feature>
<evidence type="ECO:0000256" key="6">
    <source>
        <dbReference type="ARBA" id="ARBA00023136"/>
    </source>
</evidence>
<evidence type="ECO:0000256" key="7">
    <source>
        <dbReference type="ARBA" id="ARBA00023177"/>
    </source>
</evidence>
<keyword evidence="4 8" id="KW-0812">Transmembrane</keyword>
<feature type="transmembrane region" description="Helical" evidence="8">
    <location>
        <begin position="190"/>
        <end position="212"/>
    </location>
</feature>
<feature type="transmembrane region" description="Helical" evidence="8">
    <location>
        <begin position="268"/>
        <end position="290"/>
    </location>
</feature>
<evidence type="ECO:0000256" key="8">
    <source>
        <dbReference type="RuleBase" id="RU362002"/>
    </source>
</evidence>
<dbReference type="InterPro" id="IPR024041">
    <property type="entry name" value="NH4_transpt_AmtB-like_dom"/>
</dbReference>
<dbReference type="SUPFAM" id="SSF111352">
    <property type="entry name" value="Ammonium transporter"/>
    <property type="match status" value="1"/>
</dbReference>
<feature type="domain" description="Ammonium transporter AmtB-like" evidence="10">
    <location>
        <begin position="42"/>
        <end position="457"/>
    </location>
</feature>
<comment type="similarity">
    <text evidence="2 8">Belongs to the ammonia transporter channel (TC 1.A.11.2) family.</text>
</comment>
<dbReference type="OMA" id="CAGSDVM"/>
<feature type="transmembrane region" description="Helical" evidence="8">
    <location>
        <begin position="120"/>
        <end position="138"/>
    </location>
</feature>
<sequence>MSFCSDVFRANFSSAVGANGPAATDLLCTELQSLADGVDTGFLLFSAYLVFSMQIGFAMLCAGFVRAKNALNILLTNVLDAAAGAVSYYLFGFAFAYGTGKNANGFIGVSNFAMHEFTDYRTWIFQWSFAIACAGITSGSIAERTKFQAYLIYSSFLTGFVYPVVSHWVWSADGWACAYKADGNYLFDVGVIDLAGSGVVHMVGGLAGFWAATIEGPRLGRFDKGGKSLEIRGHSGTLVVLGTFLLWFGWYGFNPGSQLSIIGANSVVVGRIAVCTTLSGAASAVTTLFARRYTDGHWTVQDSCNGLLAGFAAITAGAHVLEPWAAVLCGFCTAWVFLGLCKLMPRFRYDDPLEAFQLHGGCGAFGLLFVGLLAKKEFILEAYSGKDDSTPTPYGLFYGGGGKLFAAQIIDILVIAGWVSATMGPLFFLLHKAGWLRVSPDVEIAGMDVSKHGGSAYHDHEREAGVRLYAPAEFRNRQNAQEEVDGKKGTGGSIQATLQGNEQV</sequence>
<dbReference type="STRING" id="105231.A0A1Y1IIR8"/>
<dbReference type="AlphaFoldDB" id="A0A1Y1IIR8"/>
<organism evidence="11 12">
    <name type="scientific">Klebsormidium nitens</name>
    <name type="common">Green alga</name>
    <name type="synonym">Ulothrix nitens</name>
    <dbReference type="NCBI Taxonomy" id="105231"/>
    <lineage>
        <taxon>Eukaryota</taxon>
        <taxon>Viridiplantae</taxon>
        <taxon>Streptophyta</taxon>
        <taxon>Klebsormidiophyceae</taxon>
        <taxon>Klebsormidiales</taxon>
        <taxon>Klebsormidiaceae</taxon>
        <taxon>Klebsormidium</taxon>
    </lineage>
</organism>
<dbReference type="InterPro" id="IPR001905">
    <property type="entry name" value="Ammonium_transpt"/>
</dbReference>
<keyword evidence="3 8" id="KW-0813">Transport</keyword>
<dbReference type="Pfam" id="PF00909">
    <property type="entry name" value="Ammonium_transp"/>
    <property type="match status" value="1"/>
</dbReference>
<evidence type="ECO:0000256" key="2">
    <source>
        <dbReference type="ARBA" id="ARBA00005887"/>
    </source>
</evidence>
<keyword evidence="5 8" id="KW-1133">Transmembrane helix</keyword>
<feature type="transmembrane region" description="Helical" evidence="8">
    <location>
        <begin position="302"/>
        <end position="318"/>
    </location>
</feature>
<dbReference type="Gene3D" id="1.10.3430.10">
    <property type="entry name" value="Ammonium transporter AmtB like domains"/>
    <property type="match status" value="1"/>
</dbReference>
<dbReference type="Proteomes" id="UP000054558">
    <property type="component" value="Unassembled WGS sequence"/>
</dbReference>
<dbReference type="GO" id="GO:0072488">
    <property type="term" value="P:ammonium transmembrane transport"/>
    <property type="evidence" value="ECO:0000318"/>
    <property type="project" value="GO_Central"/>
</dbReference>
<reference evidence="11 12" key="1">
    <citation type="journal article" date="2014" name="Nat. Commun.">
        <title>Klebsormidium flaccidum genome reveals primary factors for plant terrestrial adaptation.</title>
        <authorList>
            <person name="Hori K."/>
            <person name="Maruyama F."/>
            <person name="Fujisawa T."/>
            <person name="Togashi T."/>
            <person name="Yamamoto N."/>
            <person name="Seo M."/>
            <person name="Sato S."/>
            <person name="Yamada T."/>
            <person name="Mori H."/>
            <person name="Tajima N."/>
            <person name="Moriyama T."/>
            <person name="Ikeuchi M."/>
            <person name="Watanabe M."/>
            <person name="Wada H."/>
            <person name="Kobayashi K."/>
            <person name="Saito M."/>
            <person name="Masuda T."/>
            <person name="Sasaki-Sekimoto Y."/>
            <person name="Mashiguchi K."/>
            <person name="Awai K."/>
            <person name="Shimojima M."/>
            <person name="Masuda S."/>
            <person name="Iwai M."/>
            <person name="Nobusawa T."/>
            <person name="Narise T."/>
            <person name="Kondo S."/>
            <person name="Saito H."/>
            <person name="Sato R."/>
            <person name="Murakawa M."/>
            <person name="Ihara Y."/>
            <person name="Oshima-Yamada Y."/>
            <person name="Ohtaka K."/>
            <person name="Satoh M."/>
            <person name="Sonobe K."/>
            <person name="Ishii M."/>
            <person name="Ohtani R."/>
            <person name="Kanamori-Sato M."/>
            <person name="Honoki R."/>
            <person name="Miyazaki D."/>
            <person name="Mochizuki H."/>
            <person name="Umetsu J."/>
            <person name="Higashi K."/>
            <person name="Shibata D."/>
            <person name="Kamiya Y."/>
            <person name="Sato N."/>
            <person name="Nakamura Y."/>
            <person name="Tabata S."/>
            <person name="Ida S."/>
            <person name="Kurokawa K."/>
            <person name="Ohta H."/>
        </authorList>
    </citation>
    <scope>NUCLEOTIDE SEQUENCE [LARGE SCALE GENOMIC DNA]</scope>
    <source>
        <strain evidence="11 12">NIES-2285</strain>
    </source>
</reference>
<dbReference type="EMBL" id="DF237630">
    <property type="protein sequence ID" value="GAQ90755.1"/>
    <property type="molecule type" value="Genomic_DNA"/>
</dbReference>
<evidence type="ECO:0000256" key="1">
    <source>
        <dbReference type="ARBA" id="ARBA00004141"/>
    </source>
</evidence>
<accession>A0A1Y1IIR8</accession>
<feature type="transmembrane region" description="Helical" evidence="8">
    <location>
        <begin position="355"/>
        <end position="374"/>
    </location>
</feature>
<protein>
    <recommendedName>
        <fullName evidence="8">Ammonium transporter</fullName>
    </recommendedName>
</protein>
<dbReference type="NCBIfam" id="TIGR00836">
    <property type="entry name" value="amt"/>
    <property type="match status" value="1"/>
</dbReference>
<keyword evidence="6 8" id="KW-0472">Membrane</keyword>
<name>A0A1Y1IIR8_KLENI</name>
<evidence type="ECO:0000313" key="11">
    <source>
        <dbReference type="EMBL" id="GAQ90755.1"/>
    </source>
</evidence>
<dbReference type="FunFam" id="1.10.3430.10:FF:000006">
    <property type="entry name" value="Ammonium transporter"/>
    <property type="match status" value="1"/>
</dbReference>
<gene>
    <name evidence="11" type="ORF">KFL_006810010</name>
</gene>
<dbReference type="InterPro" id="IPR029020">
    <property type="entry name" value="Ammonium/urea_transptr"/>
</dbReference>
<dbReference type="GO" id="GO:0097272">
    <property type="term" value="P:ammonium homeostasis"/>
    <property type="evidence" value="ECO:0000318"/>
    <property type="project" value="GO_Central"/>
</dbReference>
<evidence type="ECO:0000256" key="3">
    <source>
        <dbReference type="ARBA" id="ARBA00022448"/>
    </source>
</evidence>
<dbReference type="OrthoDB" id="534912at2759"/>
<dbReference type="GO" id="GO:0008519">
    <property type="term" value="F:ammonium channel activity"/>
    <property type="evidence" value="ECO:0000318"/>
    <property type="project" value="GO_Central"/>
</dbReference>
<feature type="transmembrane region" description="Helical" evidence="8">
    <location>
        <begin position="42"/>
        <end position="65"/>
    </location>
</feature>
<evidence type="ECO:0000256" key="5">
    <source>
        <dbReference type="ARBA" id="ARBA00022989"/>
    </source>
</evidence>
<evidence type="ECO:0000256" key="9">
    <source>
        <dbReference type="SAM" id="MobiDB-lite"/>
    </source>
</evidence>
<keyword evidence="12" id="KW-1185">Reference proteome</keyword>
<feature type="region of interest" description="Disordered" evidence="9">
    <location>
        <begin position="479"/>
        <end position="504"/>
    </location>
</feature>
<feature type="transmembrane region" description="Helical" evidence="8">
    <location>
        <begin position="324"/>
        <end position="343"/>
    </location>
</feature>
<evidence type="ECO:0000313" key="12">
    <source>
        <dbReference type="Proteomes" id="UP000054558"/>
    </source>
</evidence>
<keyword evidence="7 8" id="KW-0924">Ammonia transport</keyword>
<feature type="transmembrane region" description="Helical" evidence="8">
    <location>
        <begin position="150"/>
        <end position="170"/>
    </location>
</feature>
<evidence type="ECO:0000256" key="4">
    <source>
        <dbReference type="ARBA" id="ARBA00022692"/>
    </source>
</evidence>
<proteinExistence type="inferred from homology"/>
<comment type="subcellular location">
    <subcellularLocation>
        <location evidence="8">Cell membrane</location>
        <topology evidence="8">Multi-pass membrane protein</topology>
    </subcellularLocation>
    <subcellularLocation>
        <location evidence="1">Membrane</location>
        <topology evidence="1">Multi-pass membrane protein</topology>
    </subcellularLocation>
</comment>
<dbReference type="PANTHER" id="PTHR11730:SF6">
    <property type="entry name" value="AMMONIUM TRANSPORTER"/>
    <property type="match status" value="1"/>
</dbReference>
<dbReference type="GO" id="GO:0005886">
    <property type="term" value="C:plasma membrane"/>
    <property type="evidence" value="ECO:0000318"/>
    <property type="project" value="GO_Central"/>
</dbReference>